<reference evidence="21 22" key="1">
    <citation type="submission" date="2019-11" db="EMBL/GenBank/DDBJ databases">
        <title>Draft genome sequence of Kocuria indica DP-K7, a methyl red degrading Actinobacterium.</title>
        <authorList>
            <person name="Kumaran S."/>
            <person name="Tischler D."/>
            <person name="Ngo A.C.R."/>
            <person name="Schultes F."/>
        </authorList>
    </citation>
    <scope>NUCLEOTIDE SEQUENCE [LARGE SCALE GENOMIC DNA]</scope>
    <source>
        <strain evidence="21 22">DP-K7</strain>
    </source>
</reference>
<proteinExistence type="inferred from homology"/>
<comment type="caution">
    <text evidence="21">The sequence shown here is derived from an EMBL/GenBank/DDBJ whole genome shotgun (WGS) entry which is preliminary data.</text>
</comment>
<dbReference type="InterPro" id="IPR025700">
    <property type="entry name" value="Lys/Orn_oxygenase"/>
</dbReference>
<dbReference type="SUPFAM" id="SSF51905">
    <property type="entry name" value="FAD/NAD(P)-binding domain"/>
    <property type="match status" value="2"/>
</dbReference>
<dbReference type="Gene3D" id="3.50.50.60">
    <property type="entry name" value="FAD/NAD(P)-binding domain"/>
    <property type="match status" value="1"/>
</dbReference>
<evidence type="ECO:0000313" key="22">
    <source>
        <dbReference type="Proteomes" id="UP000471026"/>
    </source>
</evidence>
<organism evidence="21 22">
    <name type="scientific">Kocuria marina subsp. indica</name>
    <dbReference type="NCBI Taxonomy" id="1049583"/>
    <lineage>
        <taxon>Bacteria</taxon>
        <taxon>Bacillati</taxon>
        <taxon>Actinomycetota</taxon>
        <taxon>Actinomycetes</taxon>
        <taxon>Micrococcales</taxon>
        <taxon>Micrococcaceae</taxon>
        <taxon>Kocuria</taxon>
    </lineage>
</organism>
<evidence type="ECO:0000256" key="10">
    <source>
        <dbReference type="ARBA" id="ARBA00022857"/>
    </source>
</evidence>
<keyword evidence="11" id="KW-0560">Oxidoreductase</keyword>
<dbReference type="PANTHER" id="PTHR42802:SF1">
    <property type="entry name" value="L-ORNITHINE N(5)-MONOOXYGENASE"/>
    <property type="match status" value="1"/>
</dbReference>
<evidence type="ECO:0000256" key="19">
    <source>
        <dbReference type="SAM" id="MobiDB-lite"/>
    </source>
</evidence>
<dbReference type="EC" id="1.14.13.59" evidence="5"/>
<keyword evidence="10" id="KW-0521">NADP</keyword>
<dbReference type="AlphaFoldDB" id="A0A6N9QY81"/>
<evidence type="ECO:0000256" key="3">
    <source>
        <dbReference type="ARBA" id="ARBA00005102"/>
    </source>
</evidence>
<accession>A0A6N9QY81</accession>
<feature type="compositionally biased region" description="Low complexity" evidence="19">
    <location>
        <begin position="30"/>
        <end position="42"/>
    </location>
</feature>
<comment type="similarity">
    <text evidence="4">Belongs to the lysine N(6)-hydroxylase/L-ornithine N(5)-oxygenase family.</text>
</comment>
<evidence type="ECO:0000256" key="1">
    <source>
        <dbReference type="ARBA" id="ARBA00001974"/>
    </source>
</evidence>
<keyword evidence="9" id="KW-0274">FAD</keyword>
<evidence type="ECO:0000256" key="12">
    <source>
        <dbReference type="ARBA" id="ARBA00023033"/>
    </source>
</evidence>
<name>A0A6N9QY81_9MICC</name>
<comment type="function">
    <text evidence="2">Acyltransferase required for the direct transfer of medium- to long-chain fatty acyl moieties from a carrier protein (MbtL) on to the epsilon-amino group of lysine residue in the mycobactin core.</text>
</comment>
<evidence type="ECO:0000256" key="11">
    <source>
        <dbReference type="ARBA" id="ARBA00023002"/>
    </source>
</evidence>
<dbReference type="InterPro" id="IPR016181">
    <property type="entry name" value="Acyl_CoA_acyltransferase"/>
</dbReference>
<dbReference type="EMBL" id="WMHZ01000005">
    <property type="protein sequence ID" value="NDO77617.1"/>
    <property type="molecule type" value="Genomic_DNA"/>
</dbReference>
<feature type="region of interest" description="Disordered" evidence="19">
    <location>
        <begin position="1"/>
        <end position="56"/>
    </location>
</feature>
<evidence type="ECO:0000256" key="4">
    <source>
        <dbReference type="ARBA" id="ARBA00007588"/>
    </source>
</evidence>
<evidence type="ECO:0000256" key="6">
    <source>
        <dbReference type="ARBA" id="ARBA00016406"/>
    </source>
</evidence>
<comment type="cofactor">
    <cofactor evidence="1">
        <name>FAD</name>
        <dbReference type="ChEBI" id="CHEBI:57692"/>
    </cofactor>
</comment>
<comment type="pathway">
    <text evidence="3">Siderophore biosynthesis; mycobactin biosynthesis.</text>
</comment>
<dbReference type="UniPathway" id="UPA00011"/>
<sequence length="689" mass="75584">MTPRTTASHPDRRHGTGPAHDDSRPADQESTPPNAASFASAAPLPPHAPDAAQRGTPDNPLDLLCVGVGPFGLGLACLADPLPDVRAAFLDAAPGFDWHPGLLFDDATLQVPFLADLVTMADPTSRFSFLQWLKETGELYPFYVRESFFPLRRDYNAYCRWAAKRVGGVHWGHRVTEVTRPAGEGPWRVTARTRGVEHSWWARHLVVGTGTAPRTPGELSGVPEATVHASEYLSRRETLVSEEHVTVIGSGQSAAEVFLDLLHTPGGPAVDWFTRSPRFYPMEYSKLSLELTSPDYLDHFRSLPEAERDRLNASQPQLHRGISDATIDAIHEALYVRRNDPDAPPVRLVAATELVDAWHESGRTVLRWRNSENHHVRETVTDAVVAATGYRSAAPDWLAPVRDQLSLDASGRLSPDRYHRASPDGTVHVLNHGEHTHALTAPDLGMGPLRNAHVLAHVTGRTPYITEDHTTFQSFGHVPQRHVAPAVGPDGTFETRALGRAFTLRPVDPDGDAALLHAWLSSPRAHAWGLVGADEQTISREYHRMTAADAEDAWIVSEHDRPLALLETYDPARSPLAAVWPVRDGDAGLHLFVAPTSRPVPGTTRAVMAAALNLLWSDPAVQRVLVEPDARNERIRAINRWAGFREVGECHLAEKTACVSVVVRGEGPQDHVRTADTEASVAERAEVTR</sequence>
<gene>
    <name evidence="21" type="ORF">GKZ75_05080</name>
</gene>
<evidence type="ECO:0000256" key="7">
    <source>
        <dbReference type="ARBA" id="ARBA00020586"/>
    </source>
</evidence>
<dbReference type="Pfam" id="PF13434">
    <property type="entry name" value="Lys_Orn_oxgnase"/>
    <property type="match status" value="1"/>
</dbReference>
<comment type="catalytic activity">
    <reaction evidence="18">
        <text>L-lysine + NADPH + O2 = N(6)-hydroxy-L-lysine + NADP(+) + H2O</text>
        <dbReference type="Rhea" id="RHEA:23228"/>
        <dbReference type="ChEBI" id="CHEBI:15377"/>
        <dbReference type="ChEBI" id="CHEBI:15379"/>
        <dbReference type="ChEBI" id="CHEBI:32551"/>
        <dbReference type="ChEBI" id="CHEBI:57783"/>
        <dbReference type="ChEBI" id="CHEBI:57820"/>
        <dbReference type="ChEBI" id="CHEBI:58349"/>
        <dbReference type="EC" id="1.14.13.59"/>
    </reaction>
</comment>
<keyword evidence="21" id="KW-0808">Transferase</keyword>
<evidence type="ECO:0000256" key="9">
    <source>
        <dbReference type="ARBA" id="ARBA00022827"/>
    </source>
</evidence>
<dbReference type="PRINTS" id="PR00368">
    <property type="entry name" value="FADPNR"/>
</dbReference>
<evidence type="ECO:0000256" key="5">
    <source>
        <dbReference type="ARBA" id="ARBA00013076"/>
    </source>
</evidence>
<evidence type="ECO:0000256" key="16">
    <source>
        <dbReference type="ARBA" id="ARBA00032493"/>
    </source>
</evidence>
<evidence type="ECO:0000259" key="20">
    <source>
        <dbReference type="SMART" id="SM01006"/>
    </source>
</evidence>
<evidence type="ECO:0000256" key="15">
    <source>
        <dbReference type="ARBA" id="ARBA00031158"/>
    </source>
</evidence>
<protein>
    <recommendedName>
        <fullName evidence="6">L-lysine N6-monooxygenase MbtG</fullName>
        <ecNumber evidence="5">1.14.13.59</ecNumber>
    </recommendedName>
    <alternativeName>
        <fullName evidence="17">Lysine 6-N-hydroxylase</fullName>
    </alternativeName>
    <alternativeName>
        <fullName evidence="7">Lysine N-acyltransferase MbtK</fullName>
    </alternativeName>
    <alternativeName>
        <fullName evidence="16">Lysine N6-hydroxylase</fullName>
    </alternativeName>
    <alternativeName>
        <fullName evidence="13">Lysine-N-oxygenase</fullName>
    </alternativeName>
    <alternativeName>
        <fullName evidence="15">Mycobactin synthase protein G</fullName>
    </alternativeName>
    <alternativeName>
        <fullName evidence="14">Mycobactin synthase protein K</fullName>
    </alternativeName>
</protein>
<keyword evidence="8" id="KW-0285">Flavoprotein</keyword>
<dbReference type="SMART" id="SM01006">
    <property type="entry name" value="AlcB"/>
    <property type="match status" value="1"/>
</dbReference>
<evidence type="ECO:0000256" key="18">
    <source>
        <dbReference type="ARBA" id="ARBA00048407"/>
    </source>
</evidence>
<feature type="domain" description="Acyltransferase MbtK/IucB-like conserved" evidence="20">
    <location>
        <begin position="505"/>
        <end position="546"/>
    </location>
</feature>
<evidence type="ECO:0000256" key="2">
    <source>
        <dbReference type="ARBA" id="ARBA00003818"/>
    </source>
</evidence>
<evidence type="ECO:0000256" key="14">
    <source>
        <dbReference type="ARBA" id="ARBA00031122"/>
    </source>
</evidence>
<dbReference type="Pfam" id="PF13523">
    <property type="entry name" value="Acetyltransf_8"/>
    <property type="match status" value="1"/>
</dbReference>
<dbReference type="GO" id="GO:0047091">
    <property type="term" value="F:L-lysine 6-monooxygenase (NADPH) activity"/>
    <property type="evidence" value="ECO:0007669"/>
    <property type="project" value="UniProtKB-EC"/>
</dbReference>
<evidence type="ECO:0000256" key="8">
    <source>
        <dbReference type="ARBA" id="ARBA00022630"/>
    </source>
</evidence>
<dbReference type="SUPFAM" id="SSF55729">
    <property type="entry name" value="Acyl-CoA N-acyltransferases (Nat)"/>
    <property type="match status" value="1"/>
</dbReference>
<dbReference type="Proteomes" id="UP000471026">
    <property type="component" value="Unassembled WGS sequence"/>
</dbReference>
<evidence type="ECO:0000256" key="17">
    <source>
        <dbReference type="ARBA" id="ARBA00032738"/>
    </source>
</evidence>
<dbReference type="InterPro" id="IPR019432">
    <property type="entry name" value="Acyltransferase_MbtK/IucB-like"/>
</dbReference>
<evidence type="ECO:0000313" key="21">
    <source>
        <dbReference type="EMBL" id="NDO77617.1"/>
    </source>
</evidence>
<evidence type="ECO:0000256" key="13">
    <source>
        <dbReference type="ARBA" id="ARBA00029939"/>
    </source>
</evidence>
<feature type="compositionally biased region" description="Basic and acidic residues" evidence="19">
    <location>
        <begin position="9"/>
        <end position="27"/>
    </location>
</feature>
<dbReference type="Gene3D" id="3.40.630.30">
    <property type="match status" value="1"/>
</dbReference>
<keyword evidence="12" id="KW-0503">Monooxygenase</keyword>
<dbReference type="GO" id="GO:0016746">
    <property type="term" value="F:acyltransferase activity"/>
    <property type="evidence" value="ECO:0007669"/>
    <property type="project" value="InterPro"/>
</dbReference>
<dbReference type="RefSeq" id="WP_162229070.1">
    <property type="nucleotide sequence ID" value="NZ_WMHZ01000005.1"/>
</dbReference>
<dbReference type="GO" id="GO:0019290">
    <property type="term" value="P:siderophore biosynthetic process"/>
    <property type="evidence" value="ECO:0007669"/>
    <property type="project" value="InterPro"/>
</dbReference>
<dbReference type="InterPro" id="IPR036188">
    <property type="entry name" value="FAD/NAD-bd_sf"/>
</dbReference>
<dbReference type="PANTHER" id="PTHR42802">
    <property type="entry name" value="MONOOXYGENASE"/>
    <property type="match status" value="1"/>
</dbReference>